<dbReference type="Proteomes" id="UP000095751">
    <property type="component" value="Unassembled WGS sequence"/>
</dbReference>
<dbReference type="OrthoDB" id="433309at2759"/>
<dbReference type="EMBL" id="KV784356">
    <property type="protein sequence ID" value="OEU18669.1"/>
    <property type="molecule type" value="Genomic_DNA"/>
</dbReference>
<dbReference type="PANTHER" id="PTHR11537:SF254">
    <property type="entry name" value="POTASSIUM VOLTAGE-GATED CHANNEL PROTEIN SHAB"/>
    <property type="match status" value="1"/>
</dbReference>
<evidence type="ECO:0000256" key="1">
    <source>
        <dbReference type="ARBA" id="ARBA00004141"/>
    </source>
</evidence>
<reference evidence="10 11" key="1">
    <citation type="submission" date="2016-09" db="EMBL/GenBank/DDBJ databases">
        <title>Extensive genetic diversity and differential bi-allelic expression allows diatom success in the polar Southern Ocean.</title>
        <authorList>
            <consortium name="DOE Joint Genome Institute"/>
            <person name="Mock T."/>
            <person name="Otillar R.P."/>
            <person name="Strauss J."/>
            <person name="Dupont C."/>
            <person name="Frickenhaus S."/>
            <person name="Maumus F."/>
            <person name="Mcmullan M."/>
            <person name="Sanges R."/>
            <person name="Schmutz J."/>
            <person name="Toseland A."/>
            <person name="Valas R."/>
            <person name="Veluchamy A."/>
            <person name="Ward B.J."/>
            <person name="Allen A."/>
            <person name="Barry K."/>
            <person name="Falciatore A."/>
            <person name="Ferrante M."/>
            <person name="Fortunato A.E."/>
            <person name="Gloeckner G."/>
            <person name="Gruber A."/>
            <person name="Hipkin R."/>
            <person name="Janech M."/>
            <person name="Kroth P."/>
            <person name="Leese F."/>
            <person name="Lindquist E."/>
            <person name="Lyon B.R."/>
            <person name="Martin J."/>
            <person name="Mayer C."/>
            <person name="Parker M."/>
            <person name="Quesneville H."/>
            <person name="Raymond J."/>
            <person name="Uhlig C."/>
            <person name="Valentin K.U."/>
            <person name="Worden A.Z."/>
            <person name="Armbrust E.V."/>
            <person name="Bowler C."/>
            <person name="Green B."/>
            <person name="Moulton V."/>
            <person name="Van Oosterhout C."/>
            <person name="Grigoriev I."/>
        </authorList>
    </citation>
    <scope>NUCLEOTIDE SEQUENCE [LARGE SCALE GENOMIC DNA]</scope>
    <source>
        <strain evidence="10 11">CCMP1102</strain>
    </source>
</reference>
<evidence type="ECO:0000256" key="6">
    <source>
        <dbReference type="ARBA" id="ARBA00023136"/>
    </source>
</evidence>
<dbReference type="InParanoid" id="A0A1E7FKG2"/>
<keyword evidence="3" id="KW-0812">Transmembrane</keyword>
<evidence type="ECO:0000313" key="11">
    <source>
        <dbReference type="Proteomes" id="UP000095751"/>
    </source>
</evidence>
<dbReference type="InterPro" id="IPR028325">
    <property type="entry name" value="VG_K_chnl"/>
</dbReference>
<dbReference type="Gene3D" id="1.10.287.70">
    <property type="match status" value="1"/>
</dbReference>
<dbReference type="Pfam" id="PF07885">
    <property type="entry name" value="Ion_trans_2"/>
    <property type="match status" value="1"/>
</dbReference>
<comment type="subcellular location">
    <subcellularLocation>
        <location evidence="1">Membrane</location>
        <topology evidence="1">Multi-pass membrane protein</topology>
    </subcellularLocation>
</comment>
<evidence type="ECO:0000313" key="10">
    <source>
        <dbReference type="EMBL" id="OEU18669.1"/>
    </source>
</evidence>
<dbReference type="PANTHER" id="PTHR11537">
    <property type="entry name" value="VOLTAGE-GATED POTASSIUM CHANNEL"/>
    <property type="match status" value="1"/>
</dbReference>
<dbReference type="GO" id="GO:0008076">
    <property type="term" value="C:voltage-gated potassium channel complex"/>
    <property type="evidence" value="ECO:0007669"/>
    <property type="project" value="InterPro"/>
</dbReference>
<evidence type="ECO:0000256" key="4">
    <source>
        <dbReference type="ARBA" id="ARBA00022989"/>
    </source>
</evidence>
<feature type="region of interest" description="Disordered" evidence="8">
    <location>
        <begin position="140"/>
        <end position="159"/>
    </location>
</feature>
<evidence type="ECO:0000256" key="8">
    <source>
        <dbReference type="SAM" id="MobiDB-lite"/>
    </source>
</evidence>
<protein>
    <submittedName>
        <fullName evidence="10">Voltage-gated potassium channel</fullName>
    </submittedName>
</protein>
<keyword evidence="5" id="KW-0406">Ion transport</keyword>
<dbReference type="KEGG" id="fcy:FRACYDRAFT_217273"/>
<accession>A0A1E7FKG2</accession>
<dbReference type="GO" id="GO:0001508">
    <property type="term" value="P:action potential"/>
    <property type="evidence" value="ECO:0007669"/>
    <property type="project" value="TreeGrafter"/>
</dbReference>
<keyword evidence="2" id="KW-0813">Transport</keyword>
<dbReference type="SUPFAM" id="SSF81324">
    <property type="entry name" value="Voltage-gated potassium channels"/>
    <property type="match status" value="1"/>
</dbReference>
<evidence type="ECO:0000259" key="9">
    <source>
        <dbReference type="Pfam" id="PF07885"/>
    </source>
</evidence>
<keyword evidence="11" id="KW-1185">Reference proteome</keyword>
<gene>
    <name evidence="10" type="ORF">FRACYDRAFT_217273</name>
</gene>
<feature type="compositionally biased region" description="Low complexity" evidence="8">
    <location>
        <begin position="147"/>
        <end position="159"/>
    </location>
</feature>
<dbReference type="GO" id="GO:0005249">
    <property type="term" value="F:voltage-gated potassium channel activity"/>
    <property type="evidence" value="ECO:0007669"/>
    <property type="project" value="InterPro"/>
</dbReference>
<name>A0A1E7FKG2_9STRA</name>
<keyword evidence="4" id="KW-1133">Transmembrane helix</keyword>
<dbReference type="InterPro" id="IPR013099">
    <property type="entry name" value="K_chnl_dom"/>
</dbReference>
<evidence type="ECO:0000256" key="2">
    <source>
        <dbReference type="ARBA" id="ARBA00022448"/>
    </source>
</evidence>
<dbReference type="AlphaFoldDB" id="A0A1E7FKG2"/>
<evidence type="ECO:0000256" key="5">
    <source>
        <dbReference type="ARBA" id="ARBA00023065"/>
    </source>
</evidence>
<evidence type="ECO:0000256" key="7">
    <source>
        <dbReference type="ARBA" id="ARBA00023303"/>
    </source>
</evidence>
<feature type="domain" description="Potassium channel" evidence="9">
    <location>
        <begin position="61"/>
        <end position="125"/>
    </location>
</feature>
<organism evidence="10 11">
    <name type="scientific">Fragilariopsis cylindrus CCMP1102</name>
    <dbReference type="NCBI Taxonomy" id="635003"/>
    <lineage>
        <taxon>Eukaryota</taxon>
        <taxon>Sar</taxon>
        <taxon>Stramenopiles</taxon>
        <taxon>Ochrophyta</taxon>
        <taxon>Bacillariophyta</taxon>
        <taxon>Bacillariophyceae</taxon>
        <taxon>Bacillariophycidae</taxon>
        <taxon>Bacillariales</taxon>
        <taxon>Bacillariaceae</taxon>
        <taxon>Fragilariopsis</taxon>
    </lineage>
</organism>
<keyword evidence="6" id="KW-0472">Membrane</keyword>
<sequence>MITFLPTSLSQPSGLFNLQLLRVLRLQRFLQDLDSFEKFTGTRNVVKAWQLQLARVVLSLFTLLSVSSGLIYTAENVVNPNINNYFDALYFGLTTLTTVGFGDVNPVTWQGRLVVCGSIIVAAALLEALLDRENIKSGGSGWGGSGSTRKGTSSTTTSSMISTDIISSNRSNDDDNEAILALNTKVSCDRCGASFHWSSARYCYSCGEEL</sequence>
<keyword evidence="7 10" id="KW-0407">Ion channel</keyword>
<proteinExistence type="predicted"/>
<evidence type="ECO:0000256" key="3">
    <source>
        <dbReference type="ARBA" id="ARBA00022692"/>
    </source>
</evidence>